<name>A0A024G0L1_9STRA</name>
<dbReference type="Pfam" id="PF00415">
    <property type="entry name" value="RCC1"/>
    <property type="match status" value="1"/>
</dbReference>
<dbReference type="InParanoid" id="A0A024G0L1"/>
<dbReference type="InterPro" id="IPR058923">
    <property type="entry name" value="RCC1-like_dom"/>
</dbReference>
<dbReference type="EMBL" id="CAIX01000005">
    <property type="protein sequence ID" value="CCI40098.1"/>
    <property type="molecule type" value="Genomic_DNA"/>
</dbReference>
<comment type="caution">
    <text evidence="5">The sequence shown here is derived from an EMBL/GenBank/DDBJ whole genome shotgun (WGS) entry which is preliminary data.</text>
</comment>
<dbReference type="InterPro" id="IPR051210">
    <property type="entry name" value="Ub_ligase/GEF_domain"/>
</dbReference>
<organism evidence="5 6">
    <name type="scientific">Albugo candida</name>
    <dbReference type="NCBI Taxonomy" id="65357"/>
    <lineage>
        <taxon>Eukaryota</taxon>
        <taxon>Sar</taxon>
        <taxon>Stramenopiles</taxon>
        <taxon>Oomycota</taxon>
        <taxon>Peronosporomycetes</taxon>
        <taxon>Albuginales</taxon>
        <taxon>Albuginaceae</taxon>
        <taxon>Albugo</taxon>
    </lineage>
</organism>
<dbReference type="OrthoDB" id="70707at2759"/>
<keyword evidence="6" id="KW-1185">Reference proteome</keyword>
<feature type="domain" description="RCC1-like" evidence="4">
    <location>
        <begin position="217"/>
        <end position="522"/>
    </location>
</feature>
<dbReference type="InterPro" id="IPR000408">
    <property type="entry name" value="Reg_chr_condens"/>
</dbReference>
<sequence length="529" mass="57585">MLLLRRNVAPVQAPTGQVANNFRRILFSPPDEPEDTLSLGEWEQIDLRCVHILKTKTLQASCLTRGLSIAGSRDTIALGLFDSLNEQKNKAIIYHREKDVERQQYLDSLGGVWSFGLGHSGQLGHRNLESCGTPTLVKSLRDKHIKSGYDSDLAFAISRNGDVYVWGRRKGPCGLLAKIAPTCNELSDLDTSTQVNNHEKKLSSHDSDVDDSEEFIKSPTRVPRLCGEGVNYIAVGSLQCFATTKGGDIYTWGDNRRGQLVQPSMLTNQTEKRVDRAGSLYCHEPQLWTENISSECTITAVAVATTYAYAASDAGTLFAIGVFPDPLLFDMNKARVKQVSCGAMHAGIVSMEGQIYTWGSGDGGRLGHGDNLSHAKAKLVEGLNNDIVVEISCAVWHTVALTFIPPLRQGGHVYTWGTGRFGQLAQGAMQYCSVPTRVEDLVASHVFVKKICAGAFHNAALSLDGEVFTWGSNTGGCLGRMKELHDLEETFCAVPGRVEGLDNLVGPVSSIACGREFTLIATMPYTSSR</sequence>
<feature type="region of interest" description="Disordered" evidence="3">
    <location>
        <begin position="194"/>
        <end position="214"/>
    </location>
</feature>
<gene>
    <name evidence="5" type="ORF">BN9_008820</name>
</gene>
<dbReference type="STRING" id="65357.A0A024G0L1"/>
<feature type="repeat" description="RCC1" evidence="2">
    <location>
        <begin position="411"/>
        <end position="464"/>
    </location>
</feature>
<feature type="repeat" description="RCC1" evidence="2">
    <location>
        <begin position="465"/>
        <end position="524"/>
    </location>
</feature>
<evidence type="ECO:0000256" key="1">
    <source>
        <dbReference type="ARBA" id="ARBA00022737"/>
    </source>
</evidence>
<evidence type="ECO:0000256" key="3">
    <source>
        <dbReference type="SAM" id="MobiDB-lite"/>
    </source>
</evidence>
<dbReference type="AlphaFoldDB" id="A0A024G0L1"/>
<dbReference type="Pfam" id="PF25390">
    <property type="entry name" value="WD40_RLD"/>
    <property type="match status" value="1"/>
</dbReference>
<evidence type="ECO:0000313" key="5">
    <source>
        <dbReference type="EMBL" id="CCI40098.1"/>
    </source>
</evidence>
<dbReference type="InterPro" id="IPR009091">
    <property type="entry name" value="RCC1/BLIP-II"/>
</dbReference>
<dbReference type="Gene3D" id="2.130.10.30">
    <property type="entry name" value="Regulator of chromosome condensation 1/beta-lactamase-inhibitor protein II"/>
    <property type="match status" value="2"/>
</dbReference>
<evidence type="ECO:0000313" key="6">
    <source>
        <dbReference type="Proteomes" id="UP000053237"/>
    </source>
</evidence>
<dbReference type="Proteomes" id="UP000053237">
    <property type="component" value="Unassembled WGS sequence"/>
</dbReference>
<keyword evidence="1" id="KW-0677">Repeat</keyword>
<protein>
    <recommendedName>
        <fullName evidence="4">RCC1-like domain-containing protein</fullName>
    </recommendedName>
</protein>
<accession>A0A024G0L1</accession>
<dbReference type="PANTHER" id="PTHR22870:SF408">
    <property type="entry name" value="OS09G0560450 PROTEIN"/>
    <property type="match status" value="1"/>
</dbReference>
<reference evidence="5 6" key="1">
    <citation type="submission" date="2012-05" db="EMBL/GenBank/DDBJ databases">
        <title>Recombination and specialization in a pathogen metapopulation.</title>
        <authorList>
            <person name="Gardiner A."/>
            <person name="Kemen E."/>
            <person name="Schultz-Larsen T."/>
            <person name="MacLean D."/>
            <person name="Van Oosterhout C."/>
            <person name="Jones J.D.G."/>
        </authorList>
    </citation>
    <scope>NUCLEOTIDE SEQUENCE [LARGE SCALE GENOMIC DNA]</scope>
    <source>
        <strain evidence="5 6">Ac Nc2</strain>
    </source>
</reference>
<dbReference type="PRINTS" id="PR00633">
    <property type="entry name" value="RCCNDNSATION"/>
</dbReference>
<evidence type="ECO:0000256" key="2">
    <source>
        <dbReference type="PROSITE-ProRule" id="PRU00235"/>
    </source>
</evidence>
<feature type="compositionally biased region" description="Basic and acidic residues" evidence="3">
    <location>
        <begin position="197"/>
        <end position="207"/>
    </location>
</feature>
<feature type="repeat" description="RCC1" evidence="2">
    <location>
        <begin position="353"/>
        <end position="404"/>
    </location>
</feature>
<evidence type="ECO:0000259" key="4">
    <source>
        <dbReference type="Pfam" id="PF25390"/>
    </source>
</evidence>
<feature type="repeat" description="RCC1" evidence="2">
    <location>
        <begin position="110"/>
        <end position="160"/>
    </location>
</feature>
<proteinExistence type="predicted"/>
<dbReference type="SUPFAM" id="SSF50985">
    <property type="entry name" value="RCC1/BLIP-II"/>
    <property type="match status" value="1"/>
</dbReference>
<dbReference type="PROSITE" id="PS50012">
    <property type="entry name" value="RCC1_3"/>
    <property type="match status" value="4"/>
</dbReference>
<dbReference type="PANTHER" id="PTHR22870">
    <property type="entry name" value="REGULATOR OF CHROMOSOME CONDENSATION"/>
    <property type="match status" value="1"/>
</dbReference>